<evidence type="ECO:0000259" key="2">
    <source>
        <dbReference type="Pfam" id="PF01464"/>
    </source>
</evidence>
<dbReference type="Pfam" id="PF01464">
    <property type="entry name" value="SLT"/>
    <property type="match status" value="1"/>
</dbReference>
<reference evidence="3" key="2">
    <citation type="journal article" date="2015" name="Pathog. Dis.">
        <title>A putative, novel coli surface antigen 8B (CS8B) of enterotoxigenic Escherichia coli.</title>
        <authorList>
            <person name="Njoroge S.M."/>
            <person name="Boinett C.J."/>
            <person name="Made L.F."/>
            <person name="Ouko T.T."/>
            <person name="Fevre E.M."/>
            <person name="Thomson N.R."/>
            <person name="Kariuki S."/>
        </authorList>
    </citation>
    <scope>NUCLEOTIDE SEQUENCE</scope>
    <source>
        <strain evidence="3">ETEC_ESEI_111</strain>
    </source>
</reference>
<dbReference type="RefSeq" id="WP_074541832.1">
    <property type="nucleotide sequence ID" value="NZ_FZEX01000049.1"/>
</dbReference>
<accession>A0A0F7TAT6</accession>
<feature type="domain" description="Transglycosylase SLT" evidence="2">
    <location>
        <begin position="21"/>
        <end position="136"/>
    </location>
</feature>
<evidence type="ECO:0000313" key="3">
    <source>
        <dbReference type="EMBL" id="CEJ09699.1"/>
    </source>
</evidence>
<dbReference type="InterPro" id="IPR008258">
    <property type="entry name" value="Transglycosylase_SLT_dom_1"/>
</dbReference>
<name>A0A0F7TAT6_ECOLX</name>
<keyword evidence="1" id="KW-0732">Signal</keyword>
<protein>
    <submittedName>
        <fullName evidence="3">CofT protein</fullName>
    </submittedName>
</protein>
<dbReference type="InterPro" id="IPR023346">
    <property type="entry name" value="Lysozyme-like_dom_sf"/>
</dbReference>
<dbReference type="AlphaFoldDB" id="A0A0F7TAT6"/>
<evidence type="ECO:0000256" key="1">
    <source>
        <dbReference type="SAM" id="SignalP"/>
    </source>
</evidence>
<feature type="signal peptide" evidence="1">
    <location>
        <begin position="1"/>
        <end position="20"/>
    </location>
</feature>
<organism evidence="3">
    <name type="scientific">Escherichia coli</name>
    <dbReference type="NCBI Taxonomy" id="562"/>
    <lineage>
        <taxon>Bacteria</taxon>
        <taxon>Pseudomonadati</taxon>
        <taxon>Pseudomonadota</taxon>
        <taxon>Gammaproteobacteria</taxon>
        <taxon>Enterobacterales</taxon>
        <taxon>Enterobacteriaceae</taxon>
        <taxon>Escherichia</taxon>
    </lineage>
</organism>
<sequence>MRKRIILLLFCLLVCKTASADCFEQAGYDSNIDPDLLRAIAKVESNDNHLAIGKNPVNGFGVGLMQIDSQNFEHLQRFDIAPEMLLDACINVYAGAYFLRLAVNRMGHNWDAIGAYNAGFSKTPRQKKRRYQYASKVRQQYQSIKKK</sequence>
<gene>
    <name evidence="3" type="primary">cofT</name>
</gene>
<feature type="chain" id="PRO_5030006712" evidence="1">
    <location>
        <begin position="21"/>
        <end position="147"/>
    </location>
</feature>
<dbReference type="EMBL" id="LN651094">
    <property type="protein sequence ID" value="CEJ09699.1"/>
    <property type="molecule type" value="Genomic_DNA"/>
</dbReference>
<proteinExistence type="predicted"/>
<dbReference type="CDD" id="cd13400">
    <property type="entry name" value="LT_IagB-like"/>
    <property type="match status" value="1"/>
</dbReference>
<reference evidence="3" key="1">
    <citation type="submission" date="2014-11" db="EMBL/GenBank/DDBJ databases">
        <authorList>
            <person name="Aslett M."/>
        </authorList>
    </citation>
    <scope>NUCLEOTIDE SEQUENCE</scope>
    <source>
        <strain evidence="3">ETEC_ESEI_111</strain>
    </source>
</reference>
<dbReference type="SUPFAM" id="SSF53955">
    <property type="entry name" value="Lysozyme-like"/>
    <property type="match status" value="1"/>
</dbReference>
<dbReference type="Gene3D" id="1.10.530.10">
    <property type="match status" value="1"/>
</dbReference>